<accession>A0A6L6QIE4</accession>
<protein>
    <submittedName>
        <fullName evidence="5">ParB/RepB/Spo0J family partition protein</fullName>
    </submittedName>
</protein>
<dbReference type="SUPFAM" id="SSF109709">
    <property type="entry name" value="KorB DNA-binding domain-like"/>
    <property type="match status" value="1"/>
</dbReference>
<dbReference type="GO" id="GO:0005694">
    <property type="term" value="C:chromosome"/>
    <property type="evidence" value="ECO:0007669"/>
    <property type="project" value="TreeGrafter"/>
</dbReference>
<dbReference type="Gene3D" id="3.90.1530.30">
    <property type="match status" value="1"/>
</dbReference>
<dbReference type="NCBIfam" id="TIGR00180">
    <property type="entry name" value="parB_part"/>
    <property type="match status" value="1"/>
</dbReference>
<dbReference type="OrthoDB" id="9796891at2"/>
<dbReference type="RefSeq" id="WP_155454365.1">
    <property type="nucleotide sequence ID" value="NZ_WNKX01000008.1"/>
</dbReference>
<organism evidence="5 6">
    <name type="scientific">Massilia eburnea</name>
    <dbReference type="NCBI Taxonomy" id="1776165"/>
    <lineage>
        <taxon>Bacteria</taxon>
        <taxon>Pseudomonadati</taxon>
        <taxon>Pseudomonadota</taxon>
        <taxon>Betaproteobacteria</taxon>
        <taxon>Burkholderiales</taxon>
        <taxon>Oxalobacteraceae</taxon>
        <taxon>Telluria group</taxon>
        <taxon>Massilia</taxon>
    </lineage>
</organism>
<proteinExistence type="inferred from homology"/>
<dbReference type="Proteomes" id="UP000472320">
    <property type="component" value="Unassembled WGS sequence"/>
</dbReference>
<evidence type="ECO:0000256" key="2">
    <source>
        <dbReference type="ARBA" id="ARBA00022829"/>
    </source>
</evidence>
<feature type="compositionally biased region" description="Basic and acidic residues" evidence="3">
    <location>
        <begin position="422"/>
        <end position="434"/>
    </location>
</feature>
<dbReference type="InterPro" id="IPR050336">
    <property type="entry name" value="Chromosome_partition/occlusion"/>
</dbReference>
<dbReference type="Gene3D" id="1.10.10.2830">
    <property type="match status" value="1"/>
</dbReference>
<keyword evidence="2" id="KW-0159">Chromosome partition</keyword>
<sequence length="706" mass="77496">MCKLVVLPPPVVPAPADQVIVVDELVTEGYRDIPLHLVRISYTNRTRFNPEALQQLADNIAEVGILQPILMRPVTPTADAPQIFEIVAGERRFRAAVMAGLLNAPASIKVLTDKQAAEIQLLENIQRENPHPLEEAIGFEQLMLKHGYNADQLAAKVKQSRSYVYGRLKLCALSLKARELFLDDIQRFPASTALLIARIPTPELQDKALSEIMAPQYGSNEPMSVRQAATHIAQRYTLDLGIAVFDTKDAKLMANAGSCVKCPKRTGNQPEIYPDAKNANVCTDPDCFAEKKAAHYKRIIVVANKKGIPVLEGDEADEAYPCNWNRDEAFVTEDHHLSAFDRVAPATGMGGTVKKHIEAEGWPTPAKYLKEDNGSVKALYRREDIQAALEKAGACETEQARADRRGADAAGADAKLTAQQERAAREAKEREERQKRCKTQTQERVARYRKLRSLAADGLTLDMLRELTKAIVLDDQGFCLPDDLIGDLYRFDDRSDEGLCAYIDQADMTTVQLLLMDLLIGESLTVDTWNLDEDLTPFEQALVTMAETVGVDVTPADLAVAGIDIDALQNPEDVLAAITANIEHMTAVIAHIIDKAPHHIGNAEAAANALGYFYKDKAWHKKDVQTPAAAPANRTDEAESAPAPRKTITLKGKPQAQEGDTTGPVIKVRKNRAAQAEASGELVPEPEQAPKLKPAAAWPFPTQTRT</sequence>
<dbReference type="GO" id="GO:0003677">
    <property type="term" value="F:DNA binding"/>
    <property type="evidence" value="ECO:0007669"/>
    <property type="project" value="InterPro"/>
</dbReference>
<dbReference type="AlphaFoldDB" id="A0A6L6QIE4"/>
<feature type="domain" description="ParB-like N-terminal" evidence="4">
    <location>
        <begin position="31"/>
        <end position="125"/>
    </location>
</feature>
<dbReference type="InterPro" id="IPR041468">
    <property type="entry name" value="HTH_ParB/Spo0J"/>
</dbReference>
<evidence type="ECO:0000259" key="4">
    <source>
        <dbReference type="SMART" id="SM00470"/>
    </source>
</evidence>
<dbReference type="PANTHER" id="PTHR33375:SF1">
    <property type="entry name" value="CHROMOSOME-PARTITIONING PROTEIN PARB-RELATED"/>
    <property type="match status" value="1"/>
</dbReference>
<dbReference type="InterPro" id="IPR036086">
    <property type="entry name" value="ParB/Sulfiredoxin_sf"/>
</dbReference>
<dbReference type="Pfam" id="PF02195">
    <property type="entry name" value="ParB_N"/>
    <property type="match status" value="1"/>
</dbReference>
<dbReference type="GO" id="GO:0007059">
    <property type="term" value="P:chromosome segregation"/>
    <property type="evidence" value="ECO:0007669"/>
    <property type="project" value="UniProtKB-KW"/>
</dbReference>
<dbReference type="InterPro" id="IPR004437">
    <property type="entry name" value="ParB/RepB/Spo0J"/>
</dbReference>
<dbReference type="PANTHER" id="PTHR33375">
    <property type="entry name" value="CHROMOSOME-PARTITIONING PROTEIN PARB-RELATED"/>
    <property type="match status" value="1"/>
</dbReference>
<evidence type="ECO:0000256" key="1">
    <source>
        <dbReference type="ARBA" id="ARBA00006295"/>
    </source>
</evidence>
<feature type="compositionally biased region" description="Low complexity" evidence="3">
    <location>
        <begin position="408"/>
        <end position="421"/>
    </location>
</feature>
<dbReference type="EMBL" id="WNKX01000008">
    <property type="protein sequence ID" value="MTW11406.1"/>
    <property type="molecule type" value="Genomic_DNA"/>
</dbReference>
<comment type="similarity">
    <text evidence="1">Belongs to the ParB family.</text>
</comment>
<evidence type="ECO:0000313" key="6">
    <source>
        <dbReference type="Proteomes" id="UP000472320"/>
    </source>
</evidence>
<dbReference type="Pfam" id="PF17762">
    <property type="entry name" value="HTH_ParB"/>
    <property type="match status" value="1"/>
</dbReference>
<keyword evidence="6" id="KW-1185">Reference proteome</keyword>
<dbReference type="SUPFAM" id="SSF110849">
    <property type="entry name" value="ParB/Sulfiredoxin"/>
    <property type="match status" value="1"/>
</dbReference>
<dbReference type="SMART" id="SM00470">
    <property type="entry name" value="ParB"/>
    <property type="match status" value="1"/>
</dbReference>
<gene>
    <name evidence="5" type="ORF">GM658_12445</name>
</gene>
<name>A0A6L6QIE4_9BURK</name>
<reference evidence="5 6" key="1">
    <citation type="submission" date="2019-11" db="EMBL/GenBank/DDBJ databases">
        <title>Type strains purchased from KCTC, JCM and DSMZ.</title>
        <authorList>
            <person name="Lu H."/>
        </authorList>
    </citation>
    <scope>NUCLEOTIDE SEQUENCE [LARGE SCALE GENOMIC DNA]</scope>
    <source>
        <strain evidence="5 6">JCM 31587</strain>
    </source>
</reference>
<evidence type="ECO:0000313" key="5">
    <source>
        <dbReference type="EMBL" id="MTW11406.1"/>
    </source>
</evidence>
<evidence type="ECO:0000256" key="3">
    <source>
        <dbReference type="SAM" id="MobiDB-lite"/>
    </source>
</evidence>
<feature type="region of interest" description="Disordered" evidence="3">
    <location>
        <begin position="403"/>
        <end position="439"/>
    </location>
</feature>
<comment type="caution">
    <text evidence="5">The sequence shown here is derived from an EMBL/GenBank/DDBJ whole genome shotgun (WGS) entry which is preliminary data.</text>
</comment>
<feature type="region of interest" description="Disordered" evidence="3">
    <location>
        <begin position="624"/>
        <end position="706"/>
    </location>
</feature>
<dbReference type="InterPro" id="IPR003115">
    <property type="entry name" value="ParB_N"/>
</dbReference>